<organism evidence="1">
    <name type="scientific">Parabacteroides distasonis</name>
    <dbReference type="NCBI Taxonomy" id="823"/>
    <lineage>
        <taxon>Bacteria</taxon>
        <taxon>Pseudomonadati</taxon>
        <taxon>Bacteroidota</taxon>
        <taxon>Bacteroidia</taxon>
        <taxon>Bacteroidales</taxon>
        <taxon>Tannerellaceae</taxon>
        <taxon>Parabacteroides</taxon>
    </lineage>
</organism>
<name>A0A6N3BPE2_PARDI</name>
<proteinExistence type="predicted"/>
<dbReference type="AlphaFoldDB" id="A0A6N3BPE2"/>
<reference evidence="1" key="1">
    <citation type="submission" date="2019-11" db="EMBL/GenBank/DDBJ databases">
        <authorList>
            <person name="Feng L."/>
        </authorList>
    </citation>
    <scope>NUCLEOTIDE SEQUENCE</scope>
    <source>
        <strain evidence="1">PdistasonisLFYP31</strain>
    </source>
</reference>
<evidence type="ECO:0000313" key="1">
    <source>
        <dbReference type="EMBL" id="VYU02403.1"/>
    </source>
</evidence>
<gene>
    <name evidence="1" type="ORF">PDLFYP31_01641</name>
</gene>
<sequence length="82" mass="9529">MTKAMMALEAEKAELARIVLDLDDMELVKKAKAALKRITTPKEDPFFTNPANLEHFRRSVKQRENGEVVELTKEMWEELLLK</sequence>
<dbReference type="EMBL" id="CACRUW010000007">
    <property type="protein sequence ID" value="VYU02403.1"/>
    <property type="molecule type" value="Genomic_DNA"/>
</dbReference>
<accession>A0A6N3BPE2</accession>
<protein>
    <submittedName>
        <fullName evidence="1">Uncharacterized protein</fullName>
    </submittedName>
</protein>
<dbReference type="RefSeq" id="WP_156682404.1">
    <property type="nucleotide sequence ID" value="NZ_CACRUW010000007.1"/>
</dbReference>